<comment type="catalytic activity">
    <reaction evidence="1">
        <text>L-glutamyl-tRNA(Gln) + L-glutamine + ATP + H2O = L-glutaminyl-tRNA(Gln) + L-glutamate + ADP + phosphate + H(+)</text>
        <dbReference type="Rhea" id="RHEA:17521"/>
        <dbReference type="Rhea" id="RHEA-COMP:9681"/>
        <dbReference type="Rhea" id="RHEA-COMP:9684"/>
        <dbReference type="ChEBI" id="CHEBI:15377"/>
        <dbReference type="ChEBI" id="CHEBI:15378"/>
        <dbReference type="ChEBI" id="CHEBI:29985"/>
        <dbReference type="ChEBI" id="CHEBI:30616"/>
        <dbReference type="ChEBI" id="CHEBI:43474"/>
        <dbReference type="ChEBI" id="CHEBI:58359"/>
        <dbReference type="ChEBI" id="CHEBI:78520"/>
        <dbReference type="ChEBI" id="CHEBI:78521"/>
        <dbReference type="ChEBI" id="CHEBI:456216"/>
    </reaction>
</comment>
<evidence type="ECO:0000256" key="1">
    <source>
        <dbReference type="HAMAP-Rule" id="MF_00122"/>
    </source>
</evidence>
<keyword evidence="1" id="KW-0067">ATP-binding</keyword>
<evidence type="ECO:0000313" key="3">
    <source>
        <dbReference type="EMBL" id="GHG07854.1"/>
    </source>
</evidence>
<comment type="function">
    <text evidence="1">Allows the formation of correctly charged Asn-tRNA(Asn) or Gln-tRNA(Gln) through the transamidation of misacylated Asp-tRNA(Asn) or Glu-tRNA(Gln) in organisms which lack either or both of asparaginyl-tRNA or glutaminyl-tRNA synthetases. The reaction takes place in the presence of glutamine and ATP through an activated phospho-Asp-tRNA(Asn) or phospho-Glu-tRNA(Gln).</text>
</comment>
<keyword evidence="4" id="KW-1185">Reference proteome</keyword>
<dbReference type="PANTHER" id="PTHR15004">
    <property type="entry name" value="GLUTAMYL-TRNA(GLN) AMIDOTRANSFERASE SUBUNIT C, MITOCHONDRIAL"/>
    <property type="match status" value="1"/>
</dbReference>
<comment type="subunit">
    <text evidence="1">Heterotrimer of A, B and C subunits.</text>
</comment>
<evidence type="ECO:0000256" key="2">
    <source>
        <dbReference type="SAM" id="MobiDB-lite"/>
    </source>
</evidence>
<dbReference type="InterPro" id="IPR003837">
    <property type="entry name" value="GatC"/>
</dbReference>
<keyword evidence="1" id="KW-0436">Ligase</keyword>
<feature type="region of interest" description="Disordered" evidence="2">
    <location>
        <begin position="62"/>
        <end position="83"/>
    </location>
</feature>
<dbReference type="PANTHER" id="PTHR15004:SF0">
    <property type="entry name" value="GLUTAMYL-TRNA(GLN) AMIDOTRANSFERASE SUBUNIT C, MITOCHONDRIAL"/>
    <property type="match status" value="1"/>
</dbReference>
<comment type="catalytic activity">
    <reaction evidence="1">
        <text>L-aspartyl-tRNA(Asn) + L-glutamine + ATP + H2O = L-asparaginyl-tRNA(Asn) + L-glutamate + ADP + phosphate + 2 H(+)</text>
        <dbReference type="Rhea" id="RHEA:14513"/>
        <dbReference type="Rhea" id="RHEA-COMP:9674"/>
        <dbReference type="Rhea" id="RHEA-COMP:9677"/>
        <dbReference type="ChEBI" id="CHEBI:15377"/>
        <dbReference type="ChEBI" id="CHEBI:15378"/>
        <dbReference type="ChEBI" id="CHEBI:29985"/>
        <dbReference type="ChEBI" id="CHEBI:30616"/>
        <dbReference type="ChEBI" id="CHEBI:43474"/>
        <dbReference type="ChEBI" id="CHEBI:58359"/>
        <dbReference type="ChEBI" id="CHEBI:78515"/>
        <dbReference type="ChEBI" id="CHEBI:78516"/>
        <dbReference type="ChEBI" id="CHEBI:456216"/>
    </reaction>
</comment>
<proteinExistence type="inferred from homology"/>
<protein>
    <recommendedName>
        <fullName evidence="1">Aspartyl/glutamyl-tRNA(Asn/Gln) amidotransferase subunit C</fullName>
        <shortName evidence="1">Asp/Glu-ADT subunit C</shortName>
        <ecNumber evidence="1">6.3.5.-</ecNumber>
    </recommendedName>
</protein>
<name>A0ABQ3K888_9DEIO</name>
<reference evidence="4" key="1">
    <citation type="journal article" date="2019" name="Int. J. Syst. Evol. Microbiol.">
        <title>The Global Catalogue of Microorganisms (GCM) 10K type strain sequencing project: providing services to taxonomists for standard genome sequencing and annotation.</title>
        <authorList>
            <consortium name="The Broad Institute Genomics Platform"/>
            <consortium name="The Broad Institute Genome Sequencing Center for Infectious Disease"/>
            <person name="Wu L."/>
            <person name="Ma J."/>
        </authorList>
    </citation>
    <scope>NUCLEOTIDE SEQUENCE [LARGE SCALE GENOMIC DNA]</scope>
    <source>
        <strain evidence="4">CGMCC 1.18439</strain>
    </source>
</reference>
<dbReference type="InterPro" id="IPR036113">
    <property type="entry name" value="Asp/Glu-ADT_sf_sub_c"/>
</dbReference>
<dbReference type="HAMAP" id="MF_00122">
    <property type="entry name" value="GatC"/>
    <property type="match status" value="1"/>
</dbReference>
<keyword evidence="1" id="KW-0648">Protein biosynthesis</keyword>
<comment type="similarity">
    <text evidence="1">Belongs to the GatC family.</text>
</comment>
<evidence type="ECO:0000313" key="4">
    <source>
        <dbReference type="Proteomes" id="UP000632154"/>
    </source>
</evidence>
<dbReference type="Gene3D" id="1.10.20.60">
    <property type="entry name" value="Glu-tRNAGln amidotransferase C subunit, N-terminal domain"/>
    <property type="match status" value="1"/>
</dbReference>
<sequence>MTAPETPVTAAPGDDRLSTAQLEHLASLARLELKPQEEGPMREELNELLGYFQQLQAVDTSGVEPMQRPLPLDSQLRPDEPGETLSQAEVLALAPAAAGGFVRLPRTLDTE</sequence>
<dbReference type="EC" id="6.3.5.-" evidence="1"/>
<gene>
    <name evidence="1 3" type="primary">gatC</name>
    <name evidence="3" type="ORF">GCM10017783_20570</name>
</gene>
<keyword evidence="1" id="KW-0547">Nucleotide-binding</keyword>
<accession>A0ABQ3K888</accession>
<dbReference type="NCBIfam" id="TIGR00135">
    <property type="entry name" value="gatC"/>
    <property type="match status" value="1"/>
</dbReference>
<dbReference type="RefSeq" id="WP_189643658.1">
    <property type="nucleotide sequence ID" value="NZ_BNAL01000029.1"/>
</dbReference>
<dbReference type="EMBL" id="BNAL01000029">
    <property type="protein sequence ID" value="GHG07854.1"/>
    <property type="molecule type" value="Genomic_DNA"/>
</dbReference>
<comment type="caution">
    <text evidence="3">The sequence shown here is derived from an EMBL/GenBank/DDBJ whole genome shotgun (WGS) entry which is preliminary data.</text>
</comment>
<dbReference type="Pfam" id="PF02686">
    <property type="entry name" value="GatC"/>
    <property type="match status" value="1"/>
</dbReference>
<dbReference type="Proteomes" id="UP000632154">
    <property type="component" value="Unassembled WGS sequence"/>
</dbReference>
<organism evidence="3 4">
    <name type="scientific">Deinococcus piscis</name>
    <dbReference type="NCBI Taxonomy" id="394230"/>
    <lineage>
        <taxon>Bacteria</taxon>
        <taxon>Thermotogati</taxon>
        <taxon>Deinococcota</taxon>
        <taxon>Deinococci</taxon>
        <taxon>Deinococcales</taxon>
        <taxon>Deinococcaceae</taxon>
        <taxon>Deinococcus</taxon>
    </lineage>
</organism>
<dbReference type="SUPFAM" id="SSF141000">
    <property type="entry name" value="Glu-tRNAGln amidotransferase C subunit"/>
    <property type="match status" value="1"/>
</dbReference>